<dbReference type="Gene3D" id="3.40.50.300">
    <property type="entry name" value="P-loop containing nucleotide triphosphate hydrolases"/>
    <property type="match status" value="1"/>
</dbReference>
<proteinExistence type="predicted"/>
<dbReference type="Proteomes" id="UP000199569">
    <property type="component" value="Unassembled WGS sequence"/>
</dbReference>
<protein>
    <submittedName>
        <fullName evidence="1">TniB protein</fullName>
    </submittedName>
</protein>
<dbReference type="RefSeq" id="WP_091136691.1">
    <property type="nucleotide sequence ID" value="NZ_FMVJ01000009.1"/>
</dbReference>
<keyword evidence="2" id="KW-1185">Reference proteome</keyword>
<evidence type="ECO:0000313" key="2">
    <source>
        <dbReference type="Proteomes" id="UP000199569"/>
    </source>
</evidence>
<dbReference type="STRING" id="549386.SAMN02927923_03189"/>
<organism evidence="1 2">
    <name type="scientific">Microvirga guangxiensis</name>
    <dbReference type="NCBI Taxonomy" id="549386"/>
    <lineage>
        <taxon>Bacteria</taxon>
        <taxon>Pseudomonadati</taxon>
        <taxon>Pseudomonadota</taxon>
        <taxon>Alphaproteobacteria</taxon>
        <taxon>Hyphomicrobiales</taxon>
        <taxon>Methylobacteriaceae</taxon>
        <taxon>Microvirga</taxon>
    </lineage>
</organism>
<dbReference type="SUPFAM" id="SSF52540">
    <property type="entry name" value="P-loop containing nucleoside triphosphate hydrolases"/>
    <property type="match status" value="1"/>
</dbReference>
<accession>A0A1G5KD01</accession>
<gene>
    <name evidence="1" type="ORF">SAMN02927923_03189</name>
</gene>
<name>A0A1G5KD01_9HYPH</name>
<dbReference type="Pfam" id="PF05621">
    <property type="entry name" value="TniB"/>
    <property type="match status" value="1"/>
</dbReference>
<dbReference type="OrthoDB" id="14765at2"/>
<dbReference type="InterPro" id="IPR027417">
    <property type="entry name" value="P-loop_NTPase"/>
</dbReference>
<evidence type="ECO:0000313" key="1">
    <source>
        <dbReference type="EMBL" id="SCY97940.1"/>
    </source>
</evidence>
<dbReference type="InterPro" id="IPR008868">
    <property type="entry name" value="TniB"/>
</dbReference>
<sequence length="297" mass="32982">MTVEQPSPPHLAPGAAALLDRPEDIRIRAIRTERWVGFARARRVLELMQGLCDHPPSTRPPGLAIFAHSGMGKTMLVEKFRRDNPPIVHPVHGLETIPVLGITLTSRPSERRIYAQLLRALDGGLEQRAVSLAELETRALKLLKQADVRVLVFDEVHNLLAGSPREQRVILQLFRFLSNELKASLVCLGIADAREAIAGDTQLVRRLDQLALPRWRADEEFQALVTAVLRSVPLRRPSTLSAQSLRHLARITDGITAQVFSTLNELAIEAVRTGAERITDEAVEAWRPAVDKEAAFS</sequence>
<dbReference type="AlphaFoldDB" id="A0A1G5KD01"/>
<reference evidence="1 2" key="1">
    <citation type="submission" date="2016-10" db="EMBL/GenBank/DDBJ databases">
        <authorList>
            <person name="de Groot N.N."/>
        </authorList>
    </citation>
    <scope>NUCLEOTIDE SEQUENCE [LARGE SCALE GENOMIC DNA]</scope>
    <source>
        <strain evidence="1 2">CGMCC 1.7666</strain>
    </source>
</reference>
<dbReference type="EMBL" id="FMVJ01000009">
    <property type="protein sequence ID" value="SCY97940.1"/>
    <property type="molecule type" value="Genomic_DNA"/>
</dbReference>